<evidence type="ECO:0000256" key="3">
    <source>
        <dbReference type="ARBA" id="ARBA00013184"/>
    </source>
</evidence>
<evidence type="ECO:0000256" key="13">
    <source>
        <dbReference type="SAM" id="MobiDB-lite"/>
    </source>
</evidence>
<dbReference type="GeneID" id="85322558"/>
<feature type="domain" description="N-acetyltransferase" evidence="15">
    <location>
        <begin position="57"/>
        <end position="212"/>
    </location>
</feature>
<accession>A0AA40BIW5</accession>
<dbReference type="Gene3D" id="3.40.630.30">
    <property type="match status" value="1"/>
</dbReference>
<organism evidence="16 17">
    <name type="scientific">Lasiosphaeria miniovina</name>
    <dbReference type="NCBI Taxonomy" id="1954250"/>
    <lineage>
        <taxon>Eukaryota</taxon>
        <taxon>Fungi</taxon>
        <taxon>Dikarya</taxon>
        <taxon>Ascomycota</taxon>
        <taxon>Pezizomycotina</taxon>
        <taxon>Sordariomycetes</taxon>
        <taxon>Sordariomycetidae</taxon>
        <taxon>Sordariales</taxon>
        <taxon>Lasiosphaeriaceae</taxon>
        <taxon>Lasiosphaeria</taxon>
    </lineage>
</organism>
<comment type="subcellular location">
    <subcellularLocation>
        <location evidence="1">Nucleus</location>
    </subcellularLocation>
</comment>
<feature type="compositionally biased region" description="Basic and acidic residues" evidence="13">
    <location>
        <begin position="1"/>
        <end position="12"/>
    </location>
</feature>
<evidence type="ECO:0000256" key="5">
    <source>
        <dbReference type="ARBA" id="ARBA00022853"/>
    </source>
</evidence>
<name>A0AA40BIW5_9PEZI</name>
<evidence type="ECO:0000256" key="1">
    <source>
        <dbReference type="ARBA" id="ARBA00004123"/>
    </source>
</evidence>
<dbReference type="PROSITE" id="PS00633">
    <property type="entry name" value="BROMODOMAIN_1"/>
    <property type="match status" value="1"/>
</dbReference>
<feature type="compositionally biased region" description="Basic and acidic residues" evidence="13">
    <location>
        <begin position="25"/>
        <end position="35"/>
    </location>
</feature>
<dbReference type="PRINTS" id="PR00503">
    <property type="entry name" value="BROMODOMAIN"/>
</dbReference>
<keyword evidence="17" id="KW-1185">Reference proteome</keyword>
<dbReference type="PROSITE" id="PS51186">
    <property type="entry name" value="GNAT"/>
    <property type="match status" value="1"/>
</dbReference>
<dbReference type="GO" id="GO:0000123">
    <property type="term" value="C:histone acetyltransferase complex"/>
    <property type="evidence" value="ECO:0007669"/>
    <property type="project" value="TreeGrafter"/>
</dbReference>
<dbReference type="InterPro" id="IPR016181">
    <property type="entry name" value="Acyl_CoA_acyltransferase"/>
</dbReference>
<evidence type="ECO:0000256" key="6">
    <source>
        <dbReference type="ARBA" id="ARBA00023015"/>
    </source>
</evidence>
<dbReference type="SUPFAM" id="SSF55729">
    <property type="entry name" value="Acyl-CoA N-acyltransferases (Nat)"/>
    <property type="match status" value="1"/>
</dbReference>
<keyword evidence="4" id="KW-0808">Transferase</keyword>
<dbReference type="InterPro" id="IPR036427">
    <property type="entry name" value="Bromodomain-like_sf"/>
</dbReference>
<proteinExistence type="inferred from homology"/>
<dbReference type="SUPFAM" id="SSF47370">
    <property type="entry name" value="Bromodomain"/>
    <property type="match status" value="1"/>
</dbReference>
<dbReference type="RefSeq" id="XP_060303825.1">
    <property type="nucleotide sequence ID" value="XM_060439288.1"/>
</dbReference>
<evidence type="ECO:0000256" key="9">
    <source>
        <dbReference type="ARBA" id="ARBA00023163"/>
    </source>
</evidence>
<keyword evidence="6" id="KW-0805">Transcription regulation</keyword>
<evidence type="ECO:0000313" key="17">
    <source>
        <dbReference type="Proteomes" id="UP001172101"/>
    </source>
</evidence>
<evidence type="ECO:0000256" key="7">
    <source>
        <dbReference type="ARBA" id="ARBA00023117"/>
    </source>
</evidence>
<dbReference type="GO" id="GO:0045944">
    <property type="term" value="P:positive regulation of transcription by RNA polymerase II"/>
    <property type="evidence" value="ECO:0007669"/>
    <property type="project" value="TreeGrafter"/>
</dbReference>
<dbReference type="CDD" id="cd04301">
    <property type="entry name" value="NAT_SF"/>
    <property type="match status" value="1"/>
</dbReference>
<evidence type="ECO:0000259" key="15">
    <source>
        <dbReference type="PROSITE" id="PS51186"/>
    </source>
</evidence>
<protein>
    <recommendedName>
        <fullName evidence="3">histone acetyltransferase</fullName>
        <ecNumber evidence="3">2.3.1.48</ecNumber>
    </recommendedName>
</protein>
<dbReference type="EMBL" id="JAUIRO010000001">
    <property type="protein sequence ID" value="KAK0734948.1"/>
    <property type="molecule type" value="Genomic_DNA"/>
</dbReference>
<dbReference type="InterPro" id="IPR037800">
    <property type="entry name" value="GCN5"/>
</dbReference>
<dbReference type="AlphaFoldDB" id="A0AA40BIW5"/>
<keyword evidence="8" id="KW-0010">Activator</keyword>
<dbReference type="FunFam" id="3.40.630.30:FF:000004">
    <property type="entry name" value="Histone acetyltransferase KAT2A"/>
    <property type="match status" value="1"/>
</dbReference>
<dbReference type="CDD" id="cd05509">
    <property type="entry name" value="Bromo_gcn5_like"/>
    <property type="match status" value="1"/>
</dbReference>
<feature type="region of interest" description="Disordered" evidence="13">
    <location>
        <begin position="1"/>
        <end position="42"/>
    </location>
</feature>
<keyword evidence="7 12" id="KW-0103">Bromodomain</keyword>
<gene>
    <name evidence="16" type="ORF">B0T26DRAFT_671163</name>
</gene>
<sequence>MKDENGKRKATDDPWSPLATKRMRHNESTEPEKNTPRIPAIPFPEKPAVIEERNGEIEFRVVNNDDERESLIILTGLKCIFQKQLPKMPKDYIARLVYDRTHLSIAIVKKPLEVVGGITYRPFKGRQFAEIVFCAISSDQQVKGYGAHLMSHLKDYVKATSDVMHFLTYADNYAIGYFKKQGFTKEITLDKSVWMGYIKDYEGGTIMQCTMLPRIRYLEMGRMLLKQKECVQAKIRAFSKSHIIHLPPKQWQQQKGGAATPIDHLSIEPIRASGWSPDMDELARQPRHGPNYNQLLHLLNDLQNHPSSWPFLMPVNKDEVADYYDVIKEPMDLSTMESKLEADQYATPEDFIRDARLIVENCRKYNNESTAYAKCATKLEKFMWQQVKAIPEWSHLEP</sequence>
<dbReference type="PANTHER" id="PTHR45750:SF3">
    <property type="entry name" value="HISTONE ACETYLTRANSFERASE"/>
    <property type="match status" value="1"/>
</dbReference>
<keyword evidence="9" id="KW-0804">Transcription</keyword>
<evidence type="ECO:0000256" key="2">
    <source>
        <dbReference type="ARBA" id="ARBA00008607"/>
    </source>
</evidence>
<dbReference type="Proteomes" id="UP001172101">
    <property type="component" value="Unassembled WGS sequence"/>
</dbReference>
<evidence type="ECO:0000256" key="12">
    <source>
        <dbReference type="PROSITE-ProRule" id="PRU00035"/>
    </source>
</evidence>
<evidence type="ECO:0000256" key="4">
    <source>
        <dbReference type="ARBA" id="ARBA00022679"/>
    </source>
</evidence>
<dbReference type="InterPro" id="IPR001487">
    <property type="entry name" value="Bromodomain"/>
</dbReference>
<dbReference type="GO" id="GO:0010484">
    <property type="term" value="F:histone H3 acetyltransferase activity"/>
    <property type="evidence" value="ECO:0007669"/>
    <property type="project" value="TreeGrafter"/>
</dbReference>
<dbReference type="GO" id="GO:0005634">
    <property type="term" value="C:nucleus"/>
    <property type="evidence" value="ECO:0007669"/>
    <property type="project" value="UniProtKB-SubCell"/>
</dbReference>
<dbReference type="PANTHER" id="PTHR45750">
    <property type="entry name" value="GH11602P"/>
    <property type="match status" value="1"/>
</dbReference>
<dbReference type="Gene3D" id="1.20.920.10">
    <property type="entry name" value="Bromodomain-like"/>
    <property type="match status" value="1"/>
</dbReference>
<keyword evidence="11" id="KW-0012">Acyltransferase</keyword>
<dbReference type="SMART" id="SM00297">
    <property type="entry name" value="BROMO"/>
    <property type="match status" value="1"/>
</dbReference>
<dbReference type="EC" id="2.3.1.48" evidence="3"/>
<dbReference type="PROSITE" id="PS50014">
    <property type="entry name" value="BROMODOMAIN_2"/>
    <property type="match status" value="1"/>
</dbReference>
<comment type="caution">
    <text evidence="16">The sequence shown here is derived from an EMBL/GenBank/DDBJ whole genome shotgun (WGS) entry which is preliminary data.</text>
</comment>
<evidence type="ECO:0000256" key="11">
    <source>
        <dbReference type="ARBA" id="ARBA00023315"/>
    </source>
</evidence>
<reference evidence="16" key="1">
    <citation type="submission" date="2023-06" db="EMBL/GenBank/DDBJ databases">
        <title>Genome-scale phylogeny and comparative genomics of the fungal order Sordariales.</title>
        <authorList>
            <consortium name="Lawrence Berkeley National Laboratory"/>
            <person name="Hensen N."/>
            <person name="Bonometti L."/>
            <person name="Westerberg I."/>
            <person name="Brannstrom I.O."/>
            <person name="Guillou S."/>
            <person name="Cros-Aarteil S."/>
            <person name="Calhoun S."/>
            <person name="Haridas S."/>
            <person name="Kuo A."/>
            <person name="Mondo S."/>
            <person name="Pangilinan J."/>
            <person name="Riley R."/>
            <person name="LaButti K."/>
            <person name="Andreopoulos B."/>
            <person name="Lipzen A."/>
            <person name="Chen C."/>
            <person name="Yanf M."/>
            <person name="Daum C."/>
            <person name="Ng V."/>
            <person name="Clum A."/>
            <person name="Steindorff A."/>
            <person name="Ohm R."/>
            <person name="Martin F."/>
            <person name="Silar P."/>
            <person name="Natvig D."/>
            <person name="Lalanne C."/>
            <person name="Gautier V."/>
            <person name="Ament-velasquez S.L."/>
            <person name="Kruys A."/>
            <person name="Hutchinson M.I."/>
            <person name="Powell A.J."/>
            <person name="Barry K."/>
            <person name="Miller A.N."/>
            <person name="Grigoriev I.V."/>
            <person name="Debuchy R."/>
            <person name="Gladieux P."/>
            <person name="Thoren M.H."/>
            <person name="Johannesson H."/>
        </authorList>
    </citation>
    <scope>NUCLEOTIDE SEQUENCE</scope>
    <source>
        <strain evidence="16">SMH2392-1A</strain>
    </source>
</reference>
<dbReference type="Pfam" id="PF00583">
    <property type="entry name" value="Acetyltransf_1"/>
    <property type="match status" value="1"/>
</dbReference>
<dbReference type="InterPro" id="IPR018359">
    <property type="entry name" value="Bromodomain_CS"/>
</dbReference>
<evidence type="ECO:0000313" key="16">
    <source>
        <dbReference type="EMBL" id="KAK0734948.1"/>
    </source>
</evidence>
<keyword evidence="10" id="KW-0539">Nucleus</keyword>
<dbReference type="Pfam" id="PF00439">
    <property type="entry name" value="Bromodomain"/>
    <property type="match status" value="1"/>
</dbReference>
<feature type="domain" description="Bromo" evidence="14">
    <location>
        <begin position="303"/>
        <end position="373"/>
    </location>
</feature>
<evidence type="ECO:0000256" key="10">
    <source>
        <dbReference type="ARBA" id="ARBA00023242"/>
    </source>
</evidence>
<evidence type="ECO:0000256" key="8">
    <source>
        <dbReference type="ARBA" id="ARBA00023159"/>
    </source>
</evidence>
<comment type="similarity">
    <text evidence="2">Belongs to the acetyltransferase family. GCN5 subfamily.</text>
</comment>
<dbReference type="InterPro" id="IPR000182">
    <property type="entry name" value="GNAT_dom"/>
</dbReference>
<keyword evidence="5" id="KW-0156">Chromatin regulator</keyword>
<evidence type="ECO:0000259" key="14">
    <source>
        <dbReference type="PROSITE" id="PS50014"/>
    </source>
</evidence>